<keyword evidence="1" id="KW-1133">Transmembrane helix</keyword>
<protein>
    <submittedName>
        <fullName evidence="2">Uncharacterized membrane protein HdeD (DUF308 family)</fullName>
    </submittedName>
</protein>
<keyword evidence="3" id="KW-1185">Reference proteome</keyword>
<evidence type="ECO:0000313" key="3">
    <source>
        <dbReference type="Proteomes" id="UP000552757"/>
    </source>
</evidence>
<feature type="transmembrane region" description="Helical" evidence="1">
    <location>
        <begin position="6"/>
        <end position="25"/>
    </location>
</feature>
<comment type="caution">
    <text evidence="2">The sequence shown here is derived from an EMBL/GenBank/DDBJ whole genome shotgun (WGS) entry which is preliminary data.</text>
</comment>
<sequence length="55" mass="5683">MIGAILSVLMLAGALLVGGGIYAVAKMHDRKRGILMIVAGMVMFGNVLIASIPLD</sequence>
<dbReference type="RefSeq" id="WP_183953685.1">
    <property type="nucleotide sequence ID" value="NZ_JACIEB010000001.1"/>
</dbReference>
<accession>A0A7W6GP57</accession>
<evidence type="ECO:0000256" key="1">
    <source>
        <dbReference type="SAM" id="Phobius"/>
    </source>
</evidence>
<dbReference type="AlphaFoldDB" id="A0A7W6GP57"/>
<feature type="transmembrane region" description="Helical" evidence="1">
    <location>
        <begin position="34"/>
        <end position="54"/>
    </location>
</feature>
<dbReference type="EMBL" id="JACIEB010000001">
    <property type="protein sequence ID" value="MBB3980689.1"/>
    <property type="molecule type" value="Genomic_DNA"/>
</dbReference>
<dbReference type="Proteomes" id="UP000552757">
    <property type="component" value="Unassembled WGS sequence"/>
</dbReference>
<gene>
    <name evidence="2" type="ORF">GGR44_000320</name>
</gene>
<keyword evidence="1" id="KW-0812">Transmembrane</keyword>
<keyword evidence="1" id="KW-0472">Membrane</keyword>
<proteinExistence type="predicted"/>
<organism evidence="2 3">
    <name type="scientific">Sphingobium fontiphilum</name>
    <dbReference type="NCBI Taxonomy" id="944425"/>
    <lineage>
        <taxon>Bacteria</taxon>
        <taxon>Pseudomonadati</taxon>
        <taxon>Pseudomonadota</taxon>
        <taxon>Alphaproteobacteria</taxon>
        <taxon>Sphingomonadales</taxon>
        <taxon>Sphingomonadaceae</taxon>
        <taxon>Sphingobium</taxon>
    </lineage>
</organism>
<name>A0A7W6GP57_9SPHN</name>
<reference evidence="2 3" key="1">
    <citation type="submission" date="2020-08" db="EMBL/GenBank/DDBJ databases">
        <title>Genomic Encyclopedia of Type Strains, Phase IV (KMG-IV): sequencing the most valuable type-strain genomes for metagenomic binning, comparative biology and taxonomic classification.</title>
        <authorList>
            <person name="Goeker M."/>
        </authorList>
    </citation>
    <scope>NUCLEOTIDE SEQUENCE [LARGE SCALE GENOMIC DNA]</scope>
    <source>
        <strain evidence="2 3">DSM 29348</strain>
    </source>
</reference>
<evidence type="ECO:0000313" key="2">
    <source>
        <dbReference type="EMBL" id="MBB3980689.1"/>
    </source>
</evidence>